<accession>A0A7Y9ZLI4</accession>
<dbReference type="RefSeq" id="WP_179649368.1">
    <property type="nucleotide sequence ID" value="NZ_JACBZM010000001.1"/>
</dbReference>
<dbReference type="InterPro" id="IPR014710">
    <property type="entry name" value="RmlC-like_jellyroll"/>
</dbReference>
<dbReference type="PANTHER" id="PTHR40943:SF1">
    <property type="entry name" value="CYTOPLASMIC PROTEIN"/>
    <property type="match status" value="1"/>
</dbReference>
<dbReference type="Gene3D" id="2.60.120.10">
    <property type="entry name" value="Jelly Rolls"/>
    <property type="match status" value="1"/>
</dbReference>
<reference evidence="2 3" key="1">
    <citation type="submission" date="2020-07" db="EMBL/GenBank/DDBJ databases">
        <title>Sequencing the genomes of 1000 actinobacteria strains.</title>
        <authorList>
            <person name="Klenk H.-P."/>
        </authorList>
    </citation>
    <scope>NUCLEOTIDE SEQUENCE [LARGE SCALE GENOMIC DNA]</scope>
    <source>
        <strain evidence="2 3">DSM 15131</strain>
    </source>
</reference>
<protein>
    <recommendedName>
        <fullName evidence="1">(S)-ureidoglycine aminohydrolase cupin domain-containing protein</fullName>
    </recommendedName>
</protein>
<dbReference type="EMBL" id="JACBZM010000001">
    <property type="protein sequence ID" value="NYI45716.1"/>
    <property type="molecule type" value="Genomic_DNA"/>
</dbReference>
<dbReference type="InterPro" id="IPR011051">
    <property type="entry name" value="RmlC_Cupin_sf"/>
</dbReference>
<dbReference type="InterPro" id="IPR008579">
    <property type="entry name" value="UGlyAH_Cupin_dom"/>
</dbReference>
<evidence type="ECO:0000259" key="1">
    <source>
        <dbReference type="Pfam" id="PF05899"/>
    </source>
</evidence>
<evidence type="ECO:0000313" key="3">
    <source>
        <dbReference type="Proteomes" id="UP000562045"/>
    </source>
</evidence>
<dbReference type="PANTHER" id="PTHR40943">
    <property type="entry name" value="CYTOPLASMIC PROTEIN-RELATED"/>
    <property type="match status" value="1"/>
</dbReference>
<proteinExistence type="predicted"/>
<organism evidence="2 3">
    <name type="scientific">Nocardioides aromaticivorans</name>
    <dbReference type="NCBI Taxonomy" id="200618"/>
    <lineage>
        <taxon>Bacteria</taxon>
        <taxon>Bacillati</taxon>
        <taxon>Actinomycetota</taxon>
        <taxon>Actinomycetes</taxon>
        <taxon>Propionibacteriales</taxon>
        <taxon>Nocardioidaceae</taxon>
        <taxon>Nocardioides</taxon>
    </lineage>
</organism>
<gene>
    <name evidence="2" type="ORF">BJ993_002796</name>
</gene>
<feature type="domain" description="(S)-ureidoglycine aminohydrolase cupin" evidence="1">
    <location>
        <begin position="39"/>
        <end position="107"/>
    </location>
</feature>
<dbReference type="Pfam" id="PF05899">
    <property type="entry name" value="Cupin_3"/>
    <property type="match status" value="1"/>
</dbReference>
<name>A0A7Y9ZLI4_9ACTN</name>
<dbReference type="AlphaFoldDB" id="A0A7Y9ZLI4"/>
<comment type="caution">
    <text evidence="2">The sequence shown here is derived from an EMBL/GenBank/DDBJ whole genome shotgun (WGS) entry which is preliminary data.</text>
</comment>
<sequence length="123" mass="13048">MSRLLGSVHELACDDDVPPGEEVLDGSPTAAVAELGTVGGAEVGIWEMTPGTARDVEADELFVVVSGHATVTFDDDEVVELRAGSVVRLAAGDRTTWVVHDTLRKVYVTPRDPQHSVVQGEIP</sequence>
<dbReference type="SUPFAM" id="SSF51182">
    <property type="entry name" value="RmlC-like cupins"/>
    <property type="match status" value="1"/>
</dbReference>
<dbReference type="Proteomes" id="UP000562045">
    <property type="component" value="Unassembled WGS sequence"/>
</dbReference>
<evidence type="ECO:0000313" key="2">
    <source>
        <dbReference type="EMBL" id="NYI45716.1"/>
    </source>
</evidence>